<feature type="compositionally biased region" description="Acidic residues" evidence="1">
    <location>
        <begin position="186"/>
        <end position="196"/>
    </location>
</feature>
<name>A0AAW9NVJ5_9BACL</name>
<feature type="region of interest" description="Disordered" evidence="1">
    <location>
        <begin position="178"/>
        <end position="206"/>
    </location>
</feature>
<evidence type="ECO:0000313" key="5">
    <source>
        <dbReference type="Proteomes" id="UP001344888"/>
    </source>
</evidence>
<keyword evidence="2" id="KW-0472">Membrane</keyword>
<feature type="transmembrane region" description="Helical" evidence="2">
    <location>
        <begin position="12"/>
        <end position="33"/>
    </location>
</feature>
<keyword evidence="2" id="KW-1133">Transmembrane helix</keyword>
<comment type="caution">
    <text evidence="4">The sequence shown here is derived from an EMBL/GenBank/DDBJ whole genome shotgun (WGS) entry which is preliminary data.</text>
</comment>
<evidence type="ECO:0000256" key="1">
    <source>
        <dbReference type="SAM" id="MobiDB-lite"/>
    </source>
</evidence>
<evidence type="ECO:0000313" key="4">
    <source>
        <dbReference type="EMBL" id="MEC1179251.1"/>
    </source>
</evidence>
<sequence length="564" mass="60997">MSKQLKNQHGSALVIALFLVVIISIFGVALISVSSNSLKQVDYERRDQAVFYIAEAGMNLAKLEVKKELIEIQRNSYQQITDWIASENQERKVYQLPRLTKAEAEAQYRSILNNEFTMFNNVPPISNSHAISSGKVATISIDTALPTNDAPLLYRINIVSEGSIDGARERIVTQEIEIEPRLPFAEDGDSENDDNGENGQPPGSFPDGYAAIVSGNIILGGSGSINGGAASKEGNISLTGTSTGRISGDVSIQNIQNISIPREGRNDAAQESFIHSNYTIVPNLNIDPKSYLSPTFFPDDKFLAANSLPYAAKHTIGDQWNRYDVIDNQGNYNAPAPWRDPNYTLNLSNGSTSVKFKNFNVNTGDKFIINVGDNREVDLYIDNLNITNGKIYIEGSGKLNIYATNITNFNGPFNQNPNNDNQPGDSSQLTIYHQGSSQLSLSNHSKISGTFINKSSNMTLTGGAAIYGNIVSGGRKITISGGVPTNGQYIIAPNAKLDLSGGGNITGIVVVDSIDASGGTRITYGGPATPLPPGVVPETEITEYPTPNIDDDLFWIDETSMIEN</sequence>
<protein>
    <submittedName>
        <fullName evidence="4">Pilus assembly PilX N-terminal domain-containing protein</fullName>
    </submittedName>
</protein>
<dbReference type="RefSeq" id="WP_326123752.1">
    <property type="nucleotide sequence ID" value="NZ_JARSFG010000017.1"/>
</dbReference>
<proteinExistence type="predicted"/>
<keyword evidence="5" id="KW-1185">Reference proteome</keyword>
<feature type="domain" description="Type 4 fimbrial biogenesis protein PilX N-terminal" evidence="3">
    <location>
        <begin position="10"/>
        <end position="59"/>
    </location>
</feature>
<dbReference type="EMBL" id="JARSFG010000017">
    <property type="protein sequence ID" value="MEC1179251.1"/>
    <property type="molecule type" value="Genomic_DNA"/>
</dbReference>
<evidence type="ECO:0000256" key="2">
    <source>
        <dbReference type="SAM" id="Phobius"/>
    </source>
</evidence>
<evidence type="ECO:0000259" key="3">
    <source>
        <dbReference type="Pfam" id="PF14341"/>
    </source>
</evidence>
<dbReference type="AlphaFoldDB" id="A0AAW9NVJ5"/>
<dbReference type="Pfam" id="PF14341">
    <property type="entry name" value="PilX_N"/>
    <property type="match status" value="1"/>
</dbReference>
<accession>A0AAW9NVJ5</accession>
<dbReference type="InterPro" id="IPR025746">
    <property type="entry name" value="PilX_N_dom"/>
</dbReference>
<reference evidence="4 5" key="1">
    <citation type="submission" date="2023-03" db="EMBL/GenBank/DDBJ databases">
        <title>Bacillus Genome Sequencing.</title>
        <authorList>
            <person name="Dunlap C."/>
        </authorList>
    </citation>
    <scope>NUCLEOTIDE SEQUENCE [LARGE SCALE GENOMIC DNA]</scope>
    <source>
        <strain evidence="4 5">B-59205</strain>
    </source>
</reference>
<dbReference type="Proteomes" id="UP001344888">
    <property type="component" value="Unassembled WGS sequence"/>
</dbReference>
<keyword evidence="2" id="KW-0812">Transmembrane</keyword>
<gene>
    <name evidence="4" type="ORF">P9B03_12210</name>
</gene>
<organism evidence="4 5">
    <name type="scientific">Metasolibacillus meyeri</name>
    <dbReference type="NCBI Taxonomy" id="1071052"/>
    <lineage>
        <taxon>Bacteria</taxon>
        <taxon>Bacillati</taxon>
        <taxon>Bacillota</taxon>
        <taxon>Bacilli</taxon>
        <taxon>Bacillales</taxon>
        <taxon>Caryophanaceae</taxon>
        <taxon>Metasolibacillus</taxon>
    </lineage>
</organism>